<dbReference type="OrthoDB" id="7538962at2"/>
<dbReference type="AlphaFoldDB" id="A0A0T7FMM9"/>
<reference evidence="1 2" key="1">
    <citation type="submission" date="2014-08" db="EMBL/GenBank/DDBJ databases">
        <authorList>
            <person name="Chen Y.-H."/>
        </authorList>
    </citation>
    <scope>NUCLEOTIDE SEQUENCE [LARGE SCALE GENOMIC DNA]</scope>
</reference>
<evidence type="ECO:0000313" key="2">
    <source>
        <dbReference type="Proteomes" id="UP000046176"/>
    </source>
</evidence>
<evidence type="ECO:0000313" key="1">
    <source>
        <dbReference type="EMBL" id="CDZ36277.1"/>
    </source>
</evidence>
<dbReference type="RefSeq" id="WP_046667369.1">
    <property type="nucleotide sequence ID" value="NZ_CCRH01000008.1"/>
</dbReference>
<accession>A0A0T7FMM9</accession>
<name>A0A0T7FMM9_NEOGA</name>
<sequence length="295" mass="33920">MLEQNGGKIRYVVLDQGAMRHEMLQTRIANDPDAVFVVPDVAFSEMAMKRNVLYTVRRSLSCLQAAVDRTYVSVSIKEIVEYEKENCGNVIRFDQLLSCPGTRIGRGLIIGETSPDYDAIVQRLTQTEQDHKALFDPRKDRDDMQRHVAMFKKSFGTARLKFLRTPGAYTEDINLGMIVLIMQSMTRDPGAFPGDLKKRTLLGRLLAIMYWAEKDGLDKPEKIMNDYIDMDFVVIASYLDEIMSVDEKVKMLDRQVRRIMDIEDAARMMKVARETGFRTSDELAELENDISNRRR</sequence>
<organism evidence="1 2">
    <name type="scientific">Neorhizobium galegae bv. officinalis</name>
    <dbReference type="NCBI Taxonomy" id="323656"/>
    <lineage>
        <taxon>Bacteria</taxon>
        <taxon>Pseudomonadati</taxon>
        <taxon>Pseudomonadota</taxon>
        <taxon>Alphaproteobacteria</taxon>
        <taxon>Hyphomicrobiales</taxon>
        <taxon>Rhizobiaceae</taxon>
        <taxon>Rhizobium/Agrobacterium group</taxon>
        <taxon>Neorhizobium</taxon>
    </lineage>
</organism>
<protein>
    <submittedName>
        <fullName evidence="1">Uncharacterized protein</fullName>
    </submittedName>
</protein>
<gene>
    <name evidence="1" type="ORF">NGAL_HAMBI1145_32840</name>
</gene>
<dbReference type="Proteomes" id="UP000046176">
    <property type="component" value="Unassembled WGS sequence"/>
</dbReference>
<dbReference type="EMBL" id="CCRH01000008">
    <property type="protein sequence ID" value="CDZ36277.1"/>
    <property type="molecule type" value="Genomic_DNA"/>
</dbReference>
<proteinExistence type="predicted"/>